<dbReference type="InterPro" id="IPR013103">
    <property type="entry name" value="RVT_2"/>
</dbReference>
<proteinExistence type="predicted"/>
<name>A0A2I0WR61_9ASPA</name>
<organism evidence="2 3">
    <name type="scientific">Dendrobium catenatum</name>
    <dbReference type="NCBI Taxonomy" id="906689"/>
    <lineage>
        <taxon>Eukaryota</taxon>
        <taxon>Viridiplantae</taxon>
        <taxon>Streptophyta</taxon>
        <taxon>Embryophyta</taxon>
        <taxon>Tracheophyta</taxon>
        <taxon>Spermatophyta</taxon>
        <taxon>Magnoliopsida</taxon>
        <taxon>Liliopsida</taxon>
        <taxon>Asparagales</taxon>
        <taxon>Orchidaceae</taxon>
        <taxon>Epidendroideae</taxon>
        <taxon>Malaxideae</taxon>
        <taxon>Dendrobiinae</taxon>
        <taxon>Dendrobium</taxon>
    </lineage>
</organism>
<sequence>MKQPKGFEDSAYPNHVYRLRKAIYGLRQAPRQWYTTFTSYLLKLGFTHSQADPSLLLLHRDRIQIYLLVYVDDILLTGNDTKTMTALVNQLKSQFTMKDLGTAHQFLGLRIDTHPDKYFMSQSVYAQSIINIAELQKCNSVANPCTNKLPVISSDAVPCFSLPVYRQLIGSLQYLTLTRPDIAYAVNMLSQHMHKPEIQHTILLKKLIKYIKGTIAFGLPITRSTLLLRTFSDADWASDPLTRKSTSGFCTFLGNTLVSWTVKKQPTVSRSSTESEYRALASATADTIWIKRLLVEFRIPHVSPVDIFCDNTSTITLANNPVFHARTKHIEIDQRFVRDHIQTGTIRLLPICTVDQVADILTKPLATKRFQLLRSKLTITQDA</sequence>
<dbReference type="CDD" id="cd09272">
    <property type="entry name" value="RNase_HI_RT_Ty1"/>
    <property type="match status" value="1"/>
</dbReference>
<dbReference type="SUPFAM" id="SSF56672">
    <property type="entry name" value="DNA/RNA polymerases"/>
    <property type="match status" value="1"/>
</dbReference>
<dbReference type="InterPro" id="IPR043502">
    <property type="entry name" value="DNA/RNA_pol_sf"/>
</dbReference>
<reference evidence="2 3" key="1">
    <citation type="journal article" date="2016" name="Sci. Rep.">
        <title>The Dendrobium catenatum Lindl. genome sequence provides insights into polysaccharide synthase, floral development and adaptive evolution.</title>
        <authorList>
            <person name="Zhang G.Q."/>
            <person name="Xu Q."/>
            <person name="Bian C."/>
            <person name="Tsai W.C."/>
            <person name="Yeh C.M."/>
            <person name="Liu K.W."/>
            <person name="Yoshida K."/>
            <person name="Zhang L.S."/>
            <person name="Chang S.B."/>
            <person name="Chen F."/>
            <person name="Shi Y."/>
            <person name="Su Y.Y."/>
            <person name="Zhang Y.Q."/>
            <person name="Chen L.J."/>
            <person name="Yin Y."/>
            <person name="Lin M."/>
            <person name="Huang H."/>
            <person name="Deng H."/>
            <person name="Wang Z.W."/>
            <person name="Zhu S.L."/>
            <person name="Zhao X."/>
            <person name="Deng C."/>
            <person name="Niu S.C."/>
            <person name="Huang J."/>
            <person name="Wang M."/>
            <person name="Liu G.H."/>
            <person name="Yang H.J."/>
            <person name="Xiao X.J."/>
            <person name="Hsiao Y.Y."/>
            <person name="Wu W.L."/>
            <person name="Chen Y.Y."/>
            <person name="Mitsuda N."/>
            <person name="Ohme-Takagi M."/>
            <person name="Luo Y.B."/>
            <person name="Van de Peer Y."/>
            <person name="Liu Z.J."/>
        </authorList>
    </citation>
    <scope>NUCLEOTIDE SEQUENCE [LARGE SCALE GENOMIC DNA]</scope>
    <source>
        <tissue evidence="2">The whole plant</tissue>
    </source>
</reference>
<dbReference type="PANTHER" id="PTHR11439:SF524">
    <property type="entry name" value="RNA-DIRECTED DNA POLYMERASE, PROTEIN KINASE RLK-PELLE-DLSV FAMILY"/>
    <property type="match status" value="1"/>
</dbReference>
<evidence type="ECO:0000313" key="2">
    <source>
        <dbReference type="EMBL" id="PKU78146.1"/>
    </source>
</evidence>
<keyword evidence="3" id="KW-1185">Reference proteome</keyword>
<dbReference type="EMBL" id="KZ502472">
    <property type="protein sequence ID" value="PKU78146.1"/>
    <property type="molecule type" value="Genomic_DNA"/>
</dbReference>
<accession>A0A2I0WR61</accession>
<evidence type="ECO:0000259" key="1">
    <source>
        <dbReference type="Pfam" id="PF07727"/>
    </source>
</evidence>
<protein>
    <submittedName>
        <fullName evidence="2">Putative mitochondrial protein</fullName>
    </submittedName>
</protein>
<reference evidence="2 3" key="2">
    <citation type="journal article" date="2017" name="Nature">
        <title>The Apostasia genome and the evolution of orchids.</title>
        <authorList>
            <person name="Zhang G.Q."/>
            <person name="Liu K.W."/>
            <person name="Li Z."/>
            <person name="Lohaus R."/>
            <person name="Hsiao Y.Y."/>
            <person name="Niu S.C."/>
            <person name="Wang J.Y."/>
            <person name="Lin Y.C."/>
            <person name="Xu Q."/>
            <person name="Chen L.J."/>
            <person name="Yoshida K."/>
            <person name="Fujiwara S."/>
            <person name="Wang Z.W."/>
            <person name="Zhang Y.Q."/>
            <person name="Mitsuda N."/>
            <person name="Wang M."/>
            <person name="Liu G.H."/>
            <person name="Pecoraro L."/>
            <person name="Huang H.X."/>
            <person name="Xiao X.J."/>
            <person name="Lin M."/>
            <person name="Wu X.Y."/>
            <person name="Wu W.L."/>
            <person name="Chen Y.Y."/>
            <person name="Chang S.B."/>
            <person name="Sakamoto S."/>
            <person name="Ohme-Takagi M."/>
            <person name="Yagi M."/>
            <person name="Zeng S.J."/>
            <person name="Shen C.Y."/>
            <person name="Yeh C.M."/>
            <person name="Luo Y.B."/>
            <person name="Tsai W.C."/>
            <person name="Van de Peer Y."/>
            <person name="Liu Z.J."/>
        </authorList>
    </citation>
    <scope>NUCLEOTIDE SEQUENCE [LARGE SCALE GENOMIC DNA]</scope>
    <source>
        <tissue evidence="2">The whole plant</tissue>
    </source>
</reference>
<evidence type="ECO:0000313" key="3">
    <source>
        <dbReference type="Proteomes" id="UP000233837"/>
    </source>
</evidence>
<dbReference type="Pfam" id="PF07727">
    <property type="entry name" value="RVT_2"/>
    <property type="match status" value="1"/>
</dbReference>
<dbReference type="Proteomes" id="UP000233837">
    <property type="component" value="Unassembled WGS sequence"/>
</dbReference>
<gene>
    <name evidence="2" type="ORF">MA16_Dca012266</name>
</gene>
<dbReference type="AlphaFoldDB" id="A0A2I0WR61"/>
<dbReference type="PANTHER" id="PTHR11439">
    <property type="entry name" value="GAG-POL-RELATED RETROTRANSPOSON"/>
    <property type="match status" value="1"/>
</dbReference>
<feature type="domain" description="Reverse transcriptase Ty1/copia-type" evidence="1">
    <location>
        <begin position="1"/>
        <end position="145"/>
    </location>
</feature>